<accession>A0A7M7NDE5</accession>
<feature type="transmembrane region" description="Helical" evidence="11">
    <location>
        <begin position="199"/>
        <end position="221"/>
    </location>
</feature>
<dbReference type="FunCoup" id="A0A7M7NDE5">
    <property type="interactions" value="1999"/>
</dbReference>
<dbReference type="GO" id="GO:0005886">
    <property type="term" value="C:plasma membrane"/>
    <property type="evidence" value="ECO:0007669"/>
    <property type="project" value="UniProtKB-SubCell"/>
</dbReference>
<keyword evidence="6 11" id="KW-1133">Transmembrane helix</keyword>
<evidence type="ECO:0000256" key="8">
    <source>
        <dbReference type="ARBA" id="ARBA00034739"/>
    </source>
</evidence>
<evidence type="ECO:0000256" key="11">
    <source>
        <dbReference type="SAM" id="Phobius"/>
    </source>
</evidence>
<dbReference type="EnsemblMetazoa" id="XM_030977608">
    <property type="protein sequence ID" value="XP_030833468"/>
    <property type="gene ID" value="LOC580647"/>
</dbReference>
<keyword evidence="3" id="KW-1003">Cell membrane</keyword>
<reference evidence="13" key="1">
    <citation type="submission" date="2015-02" db="EMBL/GenBank/DDBJ databases">
        <title>Genome sequencing for Strongylocentrotus purpuratus.</title>
        <authorList>
            <person name="Murali S."/>
            <person name="Liu Y."/>
            <person name="Vee V."/>
            <person name="English A."/>
            <person name="Wang M."/>
            <person name="Skinner E."/>
            <person name="Han Y."/>
            <person name="Muzny D.M."/>
            <person name="Worley K.C."/>
            <person name="Gibbs R.A."/>
        </authorList>
    </citation>
    <scope>NUCLEOTIDE SEQUENCE</scope>
</reference>
<dbReference type="RefSeq" id="XP_030833468.1">
    <property type="nucleotide sequence ID" value="XM_030977608.1"/>
</dbReference>
<dbReference type="GeneID" id="580647"/>
<dbReference type="OrthoDB" id="9993532at2759"/>
<dbReference type="InParanoid" id="A0A7M7NDE5"/>
<evidence type="ECO:0000256" key="9">
    <source>
        <dbReference type="ARBA" id="ARBA00034846"/>
    </source>
</evidence>
<comment type="subcellular location">
    <subcellularLocation>
        <location evidence="2">Cell membrane</location>
        <topology evidence="2">Multi-pass membrane protein</topology>
    </subcellularLocation>
    <subcellularLocation>
        <location evidence="1">Endoplasmic reticulum membrane</location>
        <topology evidence="1">Multi-pass membrane protein</topology>
    </subcellularLocation>
</comment>
<evidence type="ECO:0000256" key="10">
    <source>
        <dbReference type="ARBA" id="ARBA00034899"/>
    </source>
</evidence>
<sequence>MTLFHFGNCVALAYIPYFIVYKCSGLSEYSAFWKCVQAGTAYLFTQLCKMMILATFFPTSEGGVNHLDIMGEFMKSTIDLGDLIGFYFIMNSISAKGELKFLVAGVGWATAELIMTRVVPMWVGARGTEFDWKYIQLSLESNVNLVQHISTAALVWLWSRHDLNKSVQPIVVTLLALSSYKPLVVEILIHAAGLGSWTLLLAKSFFTFGVGFVALQLYVGLQGTLNHYTK</sequence>
<evidence type="ECO:0000256" key="4">
    <source>
        <dbReference type="ARBA" id="ARBA00022692"/>
    </source>
</evidence>
<evidence type="ECO:0000313" key="12">
    <source>
        <dbReference type="EnsemblMetazoa" id="XP_030833468"/>
    </source>
</evidence>
<keyword evidence="5" id="KW-0256">Endoplasmic reticulum</keyword>
<keyword evidence="7 11" id="KW-0472">Membrane</keyword>
<comment type="similarity">
    <text evidence="8">Belongs to the TMEM147 family.</text>
</comment>
<dbReference type="InterPro" id="IPR019164">
    <property type="entry name" value="TMEM147"/>
</dbReference>
<dbReference type="Proteomes" id="UP000007110">
    <property type="component" value="Unassembled WGS sequence"/>
</dbReference>
<organism evidence="12 13">
    <name type="scientific">Strongylocentrotus purpuratus</name>
    <name type="common">Purple sea urchin</name>
    <dbReference type="NCBI Taxonomy" id="7668"/>
    <lineage>
        <taxon>Eukaryota</taxon>
        <taxon>Metazoa</taxon>
        <taxon>Echinodermata</taxon>
        <taxon>Eleutherozoa</taxon>
        <taxon>Echinozoa</taxon>
        <taxon>Echinoidea</taxon>
        <taxon>Euechinoidea</taxon>
        <taxon>Echinacea</taxon>
        <taxon>Camarodonta</taxon>
        <taxon>Echinidea</taxon>
        <taxon>Strongylocentrotidae</taxon>
        <taxon>Strongylocentrotus</taxon>
    </lineage>
</organism>
<evidence type="ECO:0000256" key="5">
    <source>
        <dbReference type="ARBA" id="ARBA00022824"/>
    </source>
</evidence>
<dbReference type="CTD" id="10430"/>
<proteinExistence type="inferred from homology"/>
<evidence type="ECO:0000313" key="13">
    <source>
        <dbReference type="Proteomes" id="UP000007110"/>
    </source>
</evidence>
<dbReference type="PANTHER" id="PTHR12869">
    <property type="entry name" value="SMALL SEVEN TRANSMEMBRANE DOMAIN-CONTAINING PROTEIN"/>
    <property type="match status" value="1"/>
</dbReference>
<keyword evidence="13" id="KW-1185">Reference proteome</keyword>
<dbReference type="Pfam" id="PF09767">
    <property type="entry name" value="DUF2053"/>
    <property type="match status" value="1"/>
</dbReference>
<dbReference type="GO" id="GO:0005789">
    <property type="term" value="C:endoplasmic reticulum membrane"/>
    <property type="evidence" value="ECO:0007669"/>
    <property type="project" value="UniProtKB-SubCell"/>
</dbReference>
<evidence type="ECO:0000256" key="3">
    <source>
        <dbReference type="ARBA" id="ARBA00022475"/>
    </source>
</evidence>
<dbReference type="OMA" id="SKCVYAG"/>
<protein>
    <recommendedName>
        <fullName evidence="9">BOS complex subunit TMEM147</fullName>
    </recommendedName>
    <alternativeName>
        <fullName evidence="10">Transmembrane protein 147</fullName>
    </alternativeName>
</protein>
<reference evidence="12" key="2">
    <citation type="submission" date="2021-01" db="UniProtKB">
        <authorList>
            <consortium name="EnsemblMetazoa"/>
        </authorList>
    </citation>
    <scope>IDENTIFICATION</scope>
</reference>
<dbReference type="AlphaFoldDB" id="A0A7M7NDE5"/>
<evidence type="ECO:0000256" key="1">
    <source>
        <dbReference type="ARBA" id="ARBA00004477"/>
    </source>
</evidence>
<evidence type="ECO:0000256" key="6">
    <source>
        <dbReference type="ARBA" id="ARBA00022989"/>
    </source>
</evidence>
<evidence type="ECO:0000256" key="7">
    <source>
        <dbReference type="ARBA" id="ARBA00023136"/>
    </source>
</evidence>
<keyword evidence="4 11" id="KW-0812">Transmembrane</keyword>
<feature type="transmembrane region" description="Helical" evidence="11">
    <location>
        <begin position="171"/>
        <end position="193"/>
    </location>
</feature>
<dbReference type="KEGG" id="spu:580647"/>
<evidence type="ECO:0000256" key="2">
    <source>
        <dbReference type="ARBA" id="ARBA00004651"/>
    </source>
</evidence>
<dbReference type="PANTHER" id="PTHR12869:SF0">
    <property type="entry name" value="BOS COMPLEX SUBUNIT TMEM147"/>
    <property type="match status" value="1"/>
</dbReference>
<name>A0A7M7NDE5_STRPU</name>